<dbReference type="Proteomes" id="UP000019471">
    <property type="component" value="Unassembled WGS sequence"/>
</dbReference>
<evidence type="ECO:0000256" key="3">
    <source>
        <dbReference type="ARBA" id="ARBA00022989"/>
    </source>
</evidence>
<evidence type="ECO:0000313" key="6">
    <source>
        <dbReference type="EMBL" id="EXJ66734.1"/>
    </source>
</evidence>
<dbReference type="OrthoDB" id="196103at2759"/>
<proteinExistence type="predicted"/>
<dbReference type="Gene3D" id="1.20.1250.20">
    <property type="entry name" value="MFS general substrate transporter like domains"/>
    <property type="match status" value="1"/>
</dbReference>
<feature type="transmembrane region" description="Helical" evidence="5">
    <location>
        <begin position="117"/>
        <end position="135"/>
    </location>
</feature>
<evidence type="ECO:0000313" key="7">
    <source>
        <dbReference type="Proteomes" id="UP000019471"/>
    </source>
</evidence>
<feature type="transmembrane region" description="Helical" evidence="5">
    <location>
        <begin position="156"/>
        <end position="176"/>
    </location>
</feature>
<feature type="transmembrane region" description="Helical" evidence="5">
    <location>
        <begin position="65"/>
        <end position="85"/>
    </location>
</feature>
<reference evidence="6 7" key="1">
    <citation type="submission" date="2013-03" db="EMBL/GenBank/DDBJ databases">
        <title>The Genome Sequence of Cladophialophora psammophila CBS 110553.</title>
        <authorList>
            <consortium name="The Broad Institute Genomics Platform"/>
            <person name="Cuomo C."/>
            <person name="de Hoog S."/>
            <person name="Gorbushina A."/>
            <person name="Walker B."/>
            <person name="Young S.K."/>
            <person name="Zeng Q."/>
            <person name="Gargeya S."/>
            <person name="Fitzgerald M."/>
            <person name="Haas B."/>
            <person name="Abouelleil A."/>
            <person name="Allen A.W."/>
            <person name="Alvarado L."/>
            <person name="Arachchi H.M."/>
            <person name="Berlin A.M."/>
            <person name="Chapman S.B."/>
            <person name="Gainer-Dewar J."/>
            <person name="Goldberg J."/>
            <person name="Griggs A."/>
            <person name="Gujja S."/>
            <person name="Hansen M."/>
            <person name="Howarth C."/>
            <person name="Imamovic A."/>
            <person name="Ireland A."/>
            <person name="Larimer J."/>
            <person name="McCowan C."/>
            <person name="Murphy C."/>
            <person name="Pearson M."/>
            <person name="Poon T.W."/>
            <person name="Priest M."/>
            <person name="Roberts A."/>
            <person name="Saif S."/>
            <person name="Shea T."/>
            <person name="Sisk P."/>
            <person name="Sykes S."/>
            <person name="Wortman J."/>
            <person name="Nusbaum C."/>
            <person name="Birren B."/>
        </authorList>
    </citation>
    <scope>NUCLEOTIDE SEQUENCE [LARGE SCALE GENOMIC DNA]</scope>
    <source>
        <strain evidence="6 7">CBS 110553</strain>
    </source>
</reference>
<evidence type="ECO:0008006" key="8">
    <source>
        <dbReference type="Google" id="ProtNLM"/>
    </source>
</evidence>
<dbReference type="InterPro" id="IPR036259">
    <property type="entry name" value="MFS_trans_sf"/>
</dbReference>
<gene>
    <name evidence="6" type="ORF">A1O5_09929</name>
</gene>
<dbReference type="eggNOG" id="KOG3098">
    <property type="taxonomic scope" value="Eukaryota"/>
</dbReference>
<name>W9X8H1_9EURO</name>
<dbReference type="InterPro" id="IPR010291">
    <property type="entry name" value="Ion_channel_UNC-93"/>
</dbReference>
<dbReference type="PANTHER" id="PTHR23294:SF17">
    <property type="entry name" value="DUF895 DOMAIN MEMBRANE PROTEIN"/>
    <property type="match status" value="1"/>
</dbReference>
<comment type="caution">
    <text evidence="6">The sequence shown here is derived from an EMBL/GenBank/DDBJ whole genome shotgun (WGS) entry which is preliminary data.</text>
</comment>
<feature type="transmembrane region" description="Helical" evidence="5">
    <location>
        <begin position="188"/>
        <end position="208"/>
    </location>
</feature>
<feature type="transmembrane region" description="Helical" evidence="5">
    <location>
        <begin position="309"/>
        <end position="332"/>
    </location>
</feature>
<dbReference type="EMBL" id="AMGX01000018">
    <property type="protein sequence ID" value="EXJ66734.1"/>
    <property type="molecule type" value="Genomic_DNA"/>
</dbReference>
<sequence length="495" mass="54530">MLTLGLNSPSVQILLSSMCIAFNPGFYLALNVSDPSWPSHPDFDKKTQLLGAGGGQPSSFRMANITSGVLNGIFAVSSVAAGTILNIFGPRITLLVACTGYPVFNGAMWYFSEKGHMWYPIFSGVYLGFTAGLLWTTSVSMSVGYPEEKDKGRWRAIQWIFNLGGGTIGAAVALGISWNATTSGVPRAVYITFIVLQVFSLGFAALILPPAKLRRCDGTSIARFEQMSTRETVKLTLDALKDWRVLLLVPCMFTPEMLFPFQSTMNAYIFNLRTRTLNSLLNGLIQMPMTYFVAWILDNQRFGPRRRRLMIATAFVGTWFTGTYIAQTAWLAAWDFDLIVPGPDIDIHDKAYAGAIVIYLLYAALYGGFQGVVLYTLSTFTNDPRKTAALGGLYVGVLSAGTSVCFGLNATRIPYQNINGALFALTTLCWPILFFVAYKHTTDTNYGKEESVTIPIHVRKELGLDEINIDEQNMDDEAILATKGPKKLIVVETRE</sequence>
<evidence type="ECO:0000256" key="4">
    <source>
        <dbReference type="ARBA" id="ARBA00023136"/>
    </source>
</evidence>
<comment type="subcellular location">
    <subcellularLocation>
        <location evidence="1">Membrane</location>
        <topology evidence="1">Multi-pass membrane protein</topology>
    </subcellularLocation>
</comment>
<accession>W9X8H1</accession>
<dbReference type="InterPro" id="IPR051617">
    <property type="entry name" value="UNC-93-like_regulator"/>
</dbReference>
<feature type="transmembrane region" description="Helical" evidence="5">
    <location>
        <begin position="352"/>
        <end position="377"/>
    </location>
</feature>
<organism evidence="6 7">
    <name type="scientific">Cladophialophora psammophila CBS 110553</name>
    <dbReference type="NCBI Taxonomy" id="1182543"/>
    <lineage>
        <taxon>Eukaryota</taxon>
        <taxon>Fungi</taxon>
        <taxon>Dikarya</taxon>
        <taxon>Ascomycota</taxon>
        <taxon>Pezizomycotina</taxon>
        <taxon>Eurotiomycetes</taxon>
        <taxon>Chaetothyriomycetidae</taxon>
        <taxon>Chaetothyriales</taxon>
        <taxon>Herpotrichiellaceae</taxon>
        <taxon>Cladophialophora</taxon>
    </lineage>
</organism>
<evidence type="ECO:0000256" key="1">
    <source>
        <dbReference type="ARBA" id="ARBA00004141"/>
    </source>
</evidence>
<dbReference type="PANTHER" id="PTHR23294">
    <property type="entry name" value="ET TRANSLATION PRODUCT-RELATED"/>
    <property type="match status" value="1"/>
</dbReference>
<feature type="transmembrane region" description="Helical" evidence="5">
    <location>
        <begin position="92"/>
        <end position="111"/>
    </location>
</feature>
<feature type="transmembrane region" description="Helical" evidence="5">
    <location>
        <begin position="389"/>
        <end position="409"/>
    </location>
</feature>
<evidence type="ECO:0000256" key="5">
    <source>
        <dbReference type="SAM" id="Phobius"/>
    </source>
</evidence>
<dbReference type="SUPFAM" id="SSF103473">
    <property type="entry name" value="MFS general substrate transporter"/>
    <property type="match status" value="1"/>
</dbReference>
<protein>
    <recommendedName>
        <fullName evidence="8">Major facilitator superfamily (MFS) profile domain-containing protein</fullName>
    </recommendedName>
</protein>
<dbReference type="Pfam" id="PF05978">
    <property type="entry name" value="UNC-93"/>
    <property type="match status" value="1"/>
</dbReference>
<dbReference type="AlphaFoldDB" id="W9X8H1"/>
<feature type="transmembrane region" description="Helical" evidence="5">
    <location>
        <begin position="421"/>
        <end position="438"/>
    </location>
</feature>
<dbReference type="GO" id="GO:0016020">
    <property type="term" value="C:membrane"/>
    <property type="evidence" value="ECO:0007669"/>
    <property type="project" value="UniProtKB-SubCell"/>
</dbReference>
<keyword evidence="7" id="KW-1185">Reference proteome</keyword>
<dbReference type="HOGENOM" id="CLU_030884_0_0_1"/>
<dbReference type="RefSeq" id="XP_007748697.1">
    <property type="nucleotide sequence ID" value="XM_007750507.1"/>
</dbReference>
<keyword evidence="2 5" id="KW-0812">Transmembrane</keyword>
<evidence type="ECO:0000256" key="2">
    <source>
        <dbReference type="ARBA" id="ARBA00022692"/>
    </source>
</evidence>
<feature type="transmembrane region" description="Helical" evidence="5">
    <location>
        <begin position="12"/>
        <end position="30"/>
    </location>
</feature>
<keyword evidence="4 5" id="KW-0472">Membrane</keyword>
<keyword evidence="3 5" id="KW-1133">Transmembrane helix</keyword>
<dbReference type="GeneID" id="19194624"/>